<evidence type="ECO:0000256" key="7">
    <source>
        <dbReference type="ARBA" id="ARBA00022846"/>
    </source>
</evidence>
<name>A0AAN5CG18_9BILA</name>
<keyword evidence="12" id="KW-0472">Membrane</keyword>
<dbReference type="SUPFAM" id="SSF55961">
    <property type="entry name" value="Bet v1-like"/>
    <property type="match status" value="1"/>
</dbReference>
<keyword evidence="9" id="KW-0445">Lipid transport</keyword>
<evidence type="ECO:0000256" key="12">
    <source>
        <dbReference type="ARBA" id="ARBA00023136"/>
    </source>
</evidence>
<evidence type="ECO:0000256" key="13">
    <source>
        <dbReference type="ARBA" id="ARBA00023273"/>
    </source>
</evidence>
<organism evidence="18 19">
    <name type="scientific">Pristionchus mayeri</name>
    <dbReference type="NCBI Taxonomy" id="1317129"/>
    <lineage>
        <taxon>Eukaryota</taxon>
        <taxon>Metazoa</taxon>
        <taxon>Ecdysozoa</taxon>
        <taxon>Nematoda</taxon>
        <taxon>Chromadorea</taxon>
        <taxon>Rhabditida</taxon>
        <taxon>Rhabditina</taxon>
        <taxon>Diplogasteromorpha</taxon>
        <taxon>Diplogasteroidea</taxon>
        <taxon>Neodiplogasteridae</taxon>
        <taxon>Pristionchus</taxon>
    </lineage>
</organism>
<dbReference type="InterPro" id="IPR002913">
    <property type="entry name" value="START_lipid-bd_dom"/>
</dbReference>
<dbReference type="PANTHER" id="PTHR19308">
    <property type="entry name" value="PHOSPHATIDYLCHOLINE TRANSFER PROTEIN"/>
    <property type="match status" value="1"/>
</dbReference>
<dbReference type="GO" id="GO:0005829">
    <property type="term" value="C:cytosol"/>
    <property type="evidence" value="ECO:0007669"/>
    <property type="project" value="UniProtKB-ARBA"/>
</dbReference>
<dbReference type="SMART" id="SM00234">
    <property type="entry name" value="START"/>
    <property type="match status" value="1"/>
</dbReference>
<dbReference type="GO" id="GO:0006869">
    <property type="term" value="P:lipid transport"/>
    <property type="evidence" value="ECO:0007669"/>
    <property type="project" value="UniProtKB-KW"/>
</dbReference>
<evidence type="ECO:0000256" key="4">
    <source>
        <dbReference type="ARBA" id="ARBA00022448"/>
    </source>
</evidence>
<evidence type="ECO:0000256" key="1">
    <source>
        <dbReference type="ARBA" id="ARBA00004230"/>
    </source>
</evidence>
<evidence type="ECO:0000259" key="17">
    <source>
        <dbReference type="PROSITE" id="PS50848"/>
    </source>
</evidence>
<proteinExistence type="predicted"/>
<evidence type="ECO:0000256" key="15">
    <source>
        <dbReference type="ARBA" id="ARBA00076937"/>
    </source>
</evidence>
<evidence type="ECO:0000256" key="2">
    <source>
        <dbReference type="ARBA" id="ARBA00004370"/>
    </source>
</evidence>
<keyword evidence="5" id="KW-0963">Cytoplasm</keyword>
<keyword evidence="6" id="KW-0597">Phosphoprotein</keyword>
<dbReference type="CDD" id="cd08871">
    <property type="entry name" value="START_STARD10-like"/>
    <property type="match status" value="1"/>
</dbReference>
<protein>
    <recommendedName>
        <fullName evidence="14">START domain-containing protein 10</fullName>
    </recommendedName>
    <alternativeName>
        <fullName evidence="15">PCTP-like protein</fullName>
    </alternativeName>
    <alternativeName>
        <fullName evidence="16">StAR-related lipid transfer protein 10</fullName>
    </alternativeName>
</protein>
<evidence type="ECO:0000256" key="6">
    <source>
        <dbReference type="ARBA" id="ARBA00022553"/>
    </source>
</evidence>
<dbReference type="GO" id="GO:0008289">
    <property type="term" value="F:lipid binding"/>
    <property type="evidence" value="ECO:0007669"/>
    <property type="project" value="UniProtKB-KW"/>
</dbReference>
<comment type="subcellular location">
    <subcellularLocation>
        <location evidence="1">Cell projection</location>
        <location evidence="1">Cilium</location>
        <location evidence="1">Flagellum</location>
    </subcellularLocation>
    <subcellularLocation>
        <location evidence="3">Cytoplasm</location>
    </subcellularLocation>
    <subcellularLocation>
        <location evidence="2">Membrane</location>
    </subcellularLocation>
</comment>
<dbReference type="Gene3D" id="3.30.530.20">
    <property type="match status" value="1"/>
</dbReference>
<evidence type="ECO:0000256" key="5">
    <source>
        <dbReference type="ARBA" id="ARBA00022490"/>
    </source>
</evidence>
<dbReference type="InterPro" id="IPR041951">
    <property type="entry name" value="STARD10_START"/>
</dbReference>
<dbReference type="InterPro" id="IPR051213">
    <property type="entry name" value="START_lipid_transfer"/>
</dbReference>
<evidence type="ECO:0000256" key="3">
    <source>
        <dbReference type="ARBA" id="ARBA00004496"/>
    </source>
</evidence>
<evidence type="ECO:0000256" key="9">
    <source>
        <dbReference type="ARBA" id="ARBA00023055"/>
    </source>
</evidence>
<dbReference type="PANTHER" id="PTHR19308:SF14">
    <property type="entry name" value="START DOMAIN-CONTAINING PROTEIN"/>
    <property type="match status" value="1"/>
</dbReference>
<evidence type="ECO:0000256" key="16">
    <source>
        <dbReference type="ARBA" id="ARBA00080073"/>
    </source>
</evidence>
<dbReference type="Pfam" id="PF01852">
    <property type="entry name" value="START"/>
    <property type="match status" value="1"/>
</dbReference>
<feature type="non-terminal residue" evidence="18">
    <location>
        <position position="1"/>
    </location>
</feature>
<dbReference type="InterPro" id="IPR023393">
    <property type="entry name" value="START-like_dom_sf"/>
</dbReference>
<gene>
    <name evidence="18" type="ORF">PMAYCL1PPCAC_12932</name>
</gene>
<keyword evidence="11" id="KW-0446">Lipid-binding</keyword>
<feature type="domain" description="START" evidence="17">
    <location>
        <begin position="27"/>
        <end position="208"/>
    </location>
</feature>
<evidence type="ECO:0000256" key="11">
    <source>
        <dbReference type="ARBA" id="ARBA00023121"/>
    </source>
</evidence>
<dbReference type="FunFam" id="3.30.530.20:FF:000008">
    <property type="entry name" value="START domain containing 10"/>
    <property type="match status" value="1"/>
</dbReference>
<evidence type="ECO:0000313" key="18">
    <source>
        <dbReference type="EMBL" id="GMR42737.1"/>
    </source>
</evidence>
<dbReference type="GO" id="GO:0016020">
    <property type="term" value="C:membrane"/>
    <property type="evidence" value="ECO:0007669"/>
    <property type="project" value="UniProtKB-SubCell"/>
</dbReference>
<keyword evidence="7" id="KW-0282">Flagellum</keyword>
<dbReference type="GO" id="GO:0031514">
    <property type="term" value="C:motile cilium"/>
    <property type="evidence" value="ECO:0007669"/>
    <property type="project" value="UniProtKB-SubCell"/>
</dbReference>
<dbReference type="AlphaFoldDB" id="A0AAN5CG18"/>
<dbReference type="Proteomes" id="UP001328107">
    <property type="component" value="Unassembled WGS sequence"/>
</dbReference>
<accession>A0AAN5CG18</accession>
<sequence>IQMRVGVAGVWEDSDYARVRNLCDGMEGWEEVYKKGNRSIYMQTIGTSAVTMFKAHISWGDVTAQTLFDTLHDGDYRHKWDKHMTKSVDIGIINPNNDIGYYAIRSVTPIRPRDFVLQRSWLDSGKEKLLCSHSVCHDDYPPMAGHIRATTFLSGYLVRENGKGCDLTYVTHTDPGGKIPKWLINRVSKVMAPKVLDKLYKAALAYPEWKAKNRPNWKPWSYPDQLMDAPRISLAKCEPRDYVQEVMDGSGSEEENENESD</sequence>
<keyword evidence="19" id="KW-1185">Reference proteome</keyword>
<reference evidence="19" key="1">
    <citation type="submission" date="2022-10" db="EMBL/GenBank/DDBJ databases">
        <title>Genome assembly of Pristionchus species.</title>
        <authorList>
            <person name="Yoshida K."/>
            <person name="Sommer R.J."/>
        </authorList>
    </citation>
    <scope>NUCLEOTIDE SEQUENCE [LARGE SCALE GENOMIC DNA]</scope>
    <source>
        <strain evidence="19">RS5460</strain>
    </source>
</reference>
<keyword evidence="13" id="KW-0966">Cell projection</keyword>
<evidence type="ECO:0000256" key="14">
    <source>
        <dbReference type="ARBA" id="ARBA00070345"/>
    </source>
</evidence>
<evidence type="ECO:0000313" key="19">
    <source>
        <dbReference type="Proteomes" id="UP001328107"/>
    </source>
</evidence>
<keyword evidence="8" id="KW-0007">Acetylation</keyword>
<evidence type="ECO:0000256" key="8">
    <source>
        <dbReference type="ARBA" id="ARBA00022990"/>
    </source>
</evidence>
<comment type="caution">
    <text evidence="18">The sequence shown here is derived from an EMBL/GenBank/DDBJ whole genome shotgun (WGS) entry which is preliminary data.</text>
</comment>
<dbReference type="EMBL" id="BTRK01000003">
    <property type="protein sequence ID" value="GMR42737.1"/>
    <property type="molecule type" value="Genomic_DNA"/>
</dbReference>
<keyword evidence="10" id="KW-0969">Cilium</keyword>
<evidence type="ECO:0000256" key="10">
    <source>
        <dbReference type="ARBA" id="ARBA00023069"/>
    </source>
</evidence>
<dbReference type="PROSITE" id="PS50848">
    <property type="entry name" value="START"/>
    <property type="match status" value="1"/>
</dbReference>
<keyword evidence="4" id="KW-0813">Transport</keyword>